<dbReference type="PANTHER" id="PTHR12526:SF638">
    <property type="entry name" value="SPORE COAT PROTEIN SA"/>
    <property type="match status" value="1"/>
</dbReference>
<dbReference type="Pfam" id="PF13439">
    <property type="entry name" value="Glyco_transf_4"/>
    <property type="match status" value="1"/>
</dbReference>
<dbReference type="GO" id="GO:1901135">
    <property type="term" value="P:carbohydrate derivative metabolic process"/>
    <property type="evidence" value="ECO:0007669"/>
    <property type="project" value="UniProtKB-ARBA"/>
</dbReference>
<evidence type="ECO:0000313" key="4">
    <source>
        <dbReference type="Proteomes" id="UP000297753"/>
    </source>
</evidence>
<feature type="domain" description="Glycosyltransferase subfamily 4-like N-terminal" evidence="2">
    <location>
        <begin position="18"/>
        <end position="150"/>
    </location>
</feature>
<organism evidence="3 4">
    <name type="scientific">Vibrio ouci</name>
    <dbReference type="NCBI Taxonomy" id="2499078"/>
    <lineage>
        <taxon>Bacteria</taxon>
        <taxon>Pseudomonadati</taxon>
        <taxon>Pseudomonadota</taxon>
        <taxon>Gammaproteobacteria</taxon>
        <taxon>Vibrionales</taxon>
        <taxon>Vibrionaceae</taxon>
        <taxon>Vibrio</taxon>
    </lineage>
</organism>
<dbReference type="RefSeq" id="WP_134834801.1">
    <property type="nucleotide sequence ID" value="NZ_SATR01000007.1"/>
</dbReference>
<sequence length="350" mass="39057">MSTKSSNQVWLIIDSFTFGGIETHLLELANGLKQHQAPVKVWLIRRYDSESLLATKLRDADIEVEYLDQTNRHYIRYLLKQIKSERPALIHAHGYKASIVSKLARVVTGVRQISTYHAGETPNGIVWLYDLIDRFSAFLSCHSIAVSEKISAKLPVKTLAFNNFIDDRNLTPSRGKSIAFVGRLSEEKGPDRIVDLAQLNKALNFEIYGGGLMEEQLRKTAPPNVTFHGHQSDMSSVWNKIGLLIICSRYEGLPMTALEAMGRGIPVLALNVGNLSHLIVNNDNGFLADSMTELNGALAEFAAFDDTQLLAMQTSAINTIKQAYSAEAVIPQLLRLYFPSSYQSDFQIEK</sequence>
<evidence type="ECO:0000259" key="2">
    <source>
        <dbReference type="Pfam" id="PF13439"/>
    </source>
</evidence>
<dbReference type="Gene3D" id="3.40.50.2000">
    <property type="entry name" value="Glycogen Phosphorylase B"/>
    <property type="match status" value="2"/>
</dbReference>
<evidence type="ECO:0000259" key="1">
    <source>
        <dbReference type="Pfam" id="PF00534"/>
    </source>
</evidence>
<dbReference type="AlphaFoldDB" id="A0A4Y8WHE2"/>
<keyword evidence="3" id="KW-0808">Transferase</keyword>
<accession>A0A4Y8WHE2</accession>
<dbReference type="CDD" id="cd03801">
    <property type="entry name" value="GT4_PimA-like"/>
    <property type="match status" value="1"/>
</dbReference>
<keyword evidence="4" id="KW-1185">Reference proteome</keyword>
<evidence type="ECO:0000313" key="3">
    <source>
        <dbReference type="EMBL" id="TFH92352.1"/>
    </source>
</evidence>
<feature type="domain" description="Glycosyl transferase family 1" evidence="1">
    <location>
        <begin position="165"/>
        <end position="292"/>
    </location>
</feature>
<dbReference type="Proteomes" id="UP000297753">
    <property type="component" value="Unassembled WGS sequence"/>
</dbReference>
<protein>
    <submittedName>
        <fullName evidence="3">Glycosyltransferase</fullName>
    </submittedName>
</protein>
<gene>
    <name evidence="3" type="ORF">ELS82_06710</name>
</gene>
<dbReference type="InterPro" id="IPR028098">
    <property type="entry name" value="Glyco_trans_4-like_N"/>
</dbReference>
<dbReference type="SUPFAM" id="SSF53756">
    <property type="entry name" value="UDP-Glycosyltransferase/glycogen phosphorylase"/>
    <property type="match status" value="1"/>
</dbReference>
<reference evidence="3 4" key="1">
    <citation type="submission" date="2019-01" db="EMBL/GenBank/DDBJ databases">
        <title>Vibrio BEI176 sp. nov, a marine bacterium isolated from China: eastern marignal seas.</title>
        <authorList>
            <person name="Li B."/>
        </authorList>
    </citation>
    <scope>NUCLEOTIDE SEQUENCE [LARGE SCALE GENOMIC DNA]</scope>
    <source>
        <strain evidence="3 4">BEI176</strain>
    </source>
</reference>
<dbReference type="GO" id="GO:0016757">
    <property type="term" value="F:glycosyltransferase activity"/>
    <property type="evidence" value="ECO:0007669"/>
    <property type="project" value="InterPro"/>
</dbReference>
<comment type="caution">
    <text evidence="3">The sequence shown here is derived from an EMBL/GenBank/DDBJ whole genome shotgun (WGS) entry which is preliminary data.</text>
</comment>
<dbReference type="PANTHER" id="PTHR12526">
    <property type="entry name" value="GLYCOSYLTRANSFERASE"/>
    <property type="match status" value="1"/>
</dbReference>
<dbReference type="EMBL" id="SATR01000007">
    <property type="protein sequence ID" value="TFH92352.1"/>
    <property type="molecule type" value="Genomic_DNA"/>
</dbReference>
<dbReference type="Pfam" id="PF00534">
    <property type="entry name" value="Glycos_transf_1"/>
    <property type="match status" value="1"/>
</dbReference>
<proteinExistence type="predicted"/>
<dbReference type="OrthoDB" id="9768937at2"/>
<name>A0A4Y8WHE2_9VIBR</name>
<dbReference type="InterPro" id="IPR001296">
    <property type="entry name" value="Glyco_trans_1"/>
</dbReference>